<evidence type="ECO:0000313" key="1">
    <source>
        <dbReference type="EMBL" id="TLQ44679.1"/>
    </source>
</evidence>
<name>A0A5R9E704_9ACTN</name>
<gene>
    <name evidence="1" type="ORF">FEF34_17655</name>
</gene>
<protein>
    <submittedName>
        <fullName evidence="1">Uncharacterized protein</fullName>
    </submittedName>
</protein>
<reference evidence="1 2" key="1">
    <citation type="submission" date="2019-05" db="EMBL/GenBank/DDBJ databases">
        <title>Streptomyces marianii sp. nov., a novel marine actinomycete from southern coast of India.</title>
        <authorList>
            <person name="Iniyan A.M."/>
            <person name="Wink J."/>
            <person name="Ramprasad E."/>
            <person name="Ramana C.V."/>
            <person name="Bunk B."/>
            <person name="Sproer C."/>
            <person name="Joseph F.-J.R.S."/>
            <person name="Vincent S.G.P."/>
        </authorList>
    </citation>
    <scope>NUCLEOTIDE SEQUENCE [LARGE SCALE GENOMIC DNA]</scope>
    <source>
        <strain evidence="1 2">ICN19</strain>
    </source>
</reference>
<keyword evidence="2" id="KW-1185">Reference proteome</keyword>
<dbReference type="OrthoDB" id="4331468at2"/>
<evidence type="ECO:0000313" key="2">
    <source>
        <dbReference type="Proteomes" id="UP000305921"/>
    </source>
</evidence>
<dbReference type="RefSeq" id="WP_138054031.1">
    <property type="nucleotide sequence ID" value="NZ_VAWE01000001.1"/>
</dbReference>
<accession>A0A5R9E704</accession>
<dbReference type="Proteomes" id="UP000305921">
    <property type="component" value="Unassembled WGS sequence"/>
</dbReference>
<proteinExistence type="predicted"/>
<organism evidence="1 2">
    <name type="scientific">Streptomyces marianii</name>
    <dbReference type="NCBI Taxonomy" id="1817406"/>
    <lineage>
        <taxon>Bacteria</taxon>
        <taxon>Bacillati</taxon>
        <taxon>Actinomycetota</taxon>
        <taxon>Actinomycetes</taxon>
        <taxon>Kitasatosporales</taxon>
        <taxon>Streptomycetaceae</taxon>
        <taxon>Streptomyces</taxon>
    </lineage>
</organism>
<sequence length="140" mass="14658">MRSTRLTALRESGRRIGTVALGAAAVLGLLTTPAQASSWSSYLSGVGPGYESRRWYDTGGATTIKFTGCSGGSGAEVRLRKDTFGPDPAYSTALFTNCFASSTSTSTGNWSDHGSGDYYFAVNEAAVSLKLSVKSLTVSY</sequence>
<dbReference type="AlphaFoldDB" id="A0A5R9E704"/>
<dbReference type="EMBL" id="VAWE01000001">
    <property type="protein sequence ID" value="TLQ44679.1"/>
    <property type="molecule type" value="Genomic_DNA"/>
</dbReference>
<comment type="caution">
    <text evidence="1">The sequence shown here is derived from an EMBL/GenBank/DDBJ whole genome shotgun (WGS) entry which is preliminary data.</text>
</comment>